<comment type="caution">
    <text evidence="2">The sequence shown here is derived from an EMBL/GenBank/DDBJ whole genome shotgun (WGS) entry which is preliminary data.</text>
</comment>
<keyword evidence="1" id="KW-0472">Membrane</keyword>
<name>A0ABD5V432_9EURY</name>
<dbReference type="RefSeq" id="WP_340604063.1">
    <property type="nucleotide sequence ID" value="NZ_JBBMXV010000003.1"/>
</dbReference>
<evidence type="ECO:0000313" key="3">
    <source>
        <dbReference type="Proteomes" id="UP001596312"/>
    </source>
</evidence>
<evidence type="ECO:0008006" key="4">
    <source>
        <dbReference type="Google" id="ProtNLM"/>
    </source>
</evidence>
<dbReference type="Proteomes" id="UP001596312">
    <property type="component" value="Unassembled WGS sequence"/>
</dbReference>
<reference evidence="2 3" key="1">
    <citation type="journal article" date="2019" name="Int. J. Syst. Evol. Microbiol.">
        <title>The Global Catalogue of Microorganisms (GCM) 10K type strain sequencing project: providing services to taxonomists for standard genome sequencing and annotation.</title>
        <authorList>
            <consortium name="The Broad Institute Genomics Platform"/>
            <consortium name="The Broad Institute Genome Sequencing Center for Infectious Disease"/>
            <person name="Wu L."/>
            <person name="Ma J."/>
        </authorList>
    </citation>
    <scope>NUCLEOTIDE SEQUENCE [LARGE SCALE GENOMIC DNA]</scope>
    <source>
        <strain evidence="2 3">CGMCC 1.3240</strain>
    </source>
</reference>
<accession>A0ABD5V432</accession>
<organism evidence="2 3">
    <name type="scientific">Halalkalicoccus tibetensis</name>
    <dbReference type="NCBI Taxonomy" id="175632"/>
    <lineage>
        <taxon>Archaea</taxon>
        <taxon>Methanobacteriati</taxon>
        <taxon>Methanobacteriota</taxon>
        <taxon>Stenosarchaea group</taxon>
        <taxon>Halobacteria</taxon>
        <taxon>Halobacteriales</taxon>
        <taxon>Halococcaceae</taxon>
        <taxon>Halalkalicoccus</taxon>
    </lineage>
</organism>
<gene>
    <name evidence="2" type="ORF">ACFQGH_10080</name>
</gene>
<dbReference type="AlphaFoldDB" id="A0ABD5V432"/>
<sequence length="104" mass="11304">MDRLLSALALLQSEAPEELPIDMETLWLISIVATLVFLAIGIAVGYWVYKDAADRGNSETLWAIGVALSFLLFPLGLVVPAAYFVLRGEKVPETPEEPASAGDW</sequence>
<keyword evidence="1" id="KW-0812">Transmembrane</keyword>
<feature type="transmembrane region" description="Helical" evidence="1">
    <location>
        <begin position="61"/>
        <end position="86"/>
    </location>
</feature>
<protein>
    <recommendedName>
        <fullName evidence="4">Phospholipase_D-nuclease N-terminal</fullName>
    </recommendedName>
</protein>
<keyword evidence="3" id="KW-1185">Reference proteome</keyword>
<dbReference type="EMBL" id="JBHSXQ010000003">
    <property type="protein sequence ID" value="MFC6905541.1"/>
    <property type="molecule type" value="Genomic_DNA"/>
</dbReference>
<proteinExistence type="predicted"/>
<keyword evidence="1" id="KW-1133">Transmembrane helix</keyword>
<evidence type="ECO:0000256" key="1">
    <source>
        <dbReference type="SAM" id="Phobius"/>
    </source>
</evidence>
<feature type="transmembrane region" description="Helical" evidence="1">
    <location>
        <begin position="26"/>
        <end position="49"/>
    </location>
</feature>
<evidence type="ECO:0000313" key="2">
    <source>
        <dbReference type="EMBL" id="MFC6905541.1"/>
    </source>
</evidence>